<dbReference type="InterPro" id="IPR023214">
    <property type="entry name" value="HAD_sf"/>
</dbReference>
<dbReference type="eggNOG" id="COG1877">
    <property type="taxonomic scope" value="Bacteria"/>
</dbReference>
<dbReference type="InterPro" id="IPR003337">
    <property type="entry name" value="Trehalose_PPase"/>
</dbReference>
<keyword evidence="6 12" id="KW-0808">Transferase</keyword>
<dbReference type="CDD" id="cd01627">
    <property type="entry name" value="HAD_TPP"/>
    <property type="match status" value="1"/>
</dbReference>
<dbReference type="OrthoDB" id="9761633at2"/>
<dbReference type="EMBL" id="CP002691">
    <property type="protein sequence ID" value="AEE51728.1"/>
    <property type="molecule type" value="Genomic_DNA"/>
</dbReference>
<sequence length="729" mass="83973">MGRIIIVSNRLPITIHQNGTGFSYRSSAGGLATGLNSMDRSLERVWVGWPGEEITLPAIQEQVLEDLIQDGLVPVFLSKKEIELYYEGFSNKTIWPHFHYFTQYTTYQDDYWEAYSLVNQKFADAIKPILQPDDLVWVHDYQLMLLPAMIREFAPQTSIGFFLHIPFPSYEIFRVLPWREALLKGVLGADQIGFHTFGYMRHFLSAAYRLGGYEHLYGKLRVGHRLINVDVFPMGIDYEKYAHPEIDLYANDDSFKIKQLARNKRIIVSIDRLDYTKGIPQRIKAFEQFIERYPEYIGKVSLVLIAVPSRSNVDNYRKLKQSIDTLVGKINSAYGSFDWMPIQYLYRSLNFNELSTLYQVADIAMITPLRDGMNLVAKEYIAAKDETKRGVLILSEMAGAANELSSALLVNPHDINKMAEVIQQALEMNENEQVWRMETMQQHLKRYNVRHWANTFVQEQKRLMEQQQAFNNMVLLQGTHRNTLLERYRAAQNRLIILDYDGTLMSFHPDPQSVAPDTELMRLLSQLSSIVGNKLIINSGRDHQTLQAWLGPLGIDMAGEHGVWIKRNGQWKINPGLSNTWKADIRPVLEHLVERTPGSFVEEKDYSLAWHYRRIDRDLGEKRVREIRDGLLYITANLDLQVLEGNKVVEVKHASVSKGKATLSWLNEQDWDFVLAIGDDQTDEDTFRVLPEENSYTVKVGLEQSAARYTLANVEEVRVLLGELVKAGF</sequence>
<dbReference type="InterPro" id="IPR012766">
    <property type="entry name" value="Trehalose_OtsA"/>
</dbReference>
<dbReference type="STRING" id="760192.Halhy_3877"/>
<evidence type="ECO:0000256" key="1">
    <source>
        <dbReference type="ARBA" id="ARBA00005199"/>
    </source>
</evidence>
<dbReference type="FunFam" id="3.40.50.2000:FF:000010">
    <property type="entry name" value="Alpha,alpha-trehalose-phosphate synthase"/>
    <property type="match status" value="1"/>
</dbReference>
<dbReference type="InterPro" id="IPR036412">
    <property type="entry name" value="HAD-like_sf"/>
</dbReference>
<comment type="catalytic activity">
    <reaction evidence="8">
        <text>ADP-alpha-D-glucose + sn-glycerol 3-phosphate = 2-O-(alpha-D-glucopyranosyl)-sn-glycerol 3-phosphate + ADP + H(+)</text>
        <dbReference type="Rhea" id="RHEA:12881"/>
        <dbReference type="ChEBI" id="CHEBI:15378"/>
        <dbReference type="ChEBI" id="CHEBI:57498"/>
        <dbReference type="ChEBI" id="CHEBI:57597"/>
        <dbReference type="ChEBI" id="CHEBI:87089"/>
        <dbReference type="ChEBI" id="CHEBI:456216"/>
        <dbReference type="EC" id="2.4.1.213"/>
    </reaction>
</comment>
<dbReference type="UniPathway" id="UPA00299"/>
<comment type="catalytic activity">
    <reaction evidence="7">
        <text>D-glucose 6-phosphate + UDP-alpha-D-glucose = alpha,alpha-trehalose 6-phosphate + UDP + H(+)</text>
        <dbReference type="Rhea" id="RHEA:18889"/>
        <dbReference type="ChEBI" id="CHEBI:15378"/>
        <dbReference type="ChEBI" id="CHEBI:58223"/>
        <dbReference type="ChEBI" id="CHEBI:58429"/>
        <dbReference type="ChEBI" id="CHEBI:58885"/>
        <dbReference type="ChEBI" id="CHEBI:61548"/>
        <dbReference type="EC" id="2.4.1.15"/>
    </reaction>
</comment>
<dbReference type="SUPFAM" id="SSF53756">
    <property type="entry name" value="UDP-Glycosyltransferase/glycogen phosphorylase"/>
    <property type="match status" value="1"/>
</dbReference>
<dbReference type="PANTHER" id="PTHR10788:SF106">
    <property type="entry name" value="BCDNA.GH08860"/>
    <property type="match status" value="1"/>
</dbReference>
<dbReference type="RefSeq" id="WP_013766267.1">
    <property type="nucleotide sequence ID" value="NC_015510.1"/>
</dbReference>
<dbReference type="CDD" id="cd03788">
    <property type="entry name" value="GT20_TPS"/>
    <property type="match status" value="1"/>
</dbReference>
<comment type="pathway">
    <text evidence="1">Glycan biosynthesis; trehalose biosynthesis.</text>
</comment>
<evidence type="ECO:0000256" key="4">
    <source>
        <dbReference type="ARBA" id="ARBA00011881"/>
    </source>
</evidence>
<dbReference type="NCBIfam" id="TIGR00685">
    <property type="entry name" value="T6PP"/>
    <property type="match status" value="1"/>
</dbReference>
<keyword evidence="12" id="KW-0378">Hydrolase</keyword>
<reference key="2">
    <citation type="submission" date="2011-04" db="EMBL/GenBank/DDBJ databases">
        <title>Complete sequence of chromosome of Haliscomenobacter hydrossis DSM 1100.</title>
        <authorList>
            <consortium name="US DOE Joint Genome Institute (JGI-PGF)"/>
            <person name="Lucas S."/>
            <person name="Han J."/>
            <person name="Lapidus A."/>
            <person name="Bruce D."/>
            <person name="Goodwin L."/>
            <person name="Pitluck S."/>
            <person name="Peters L."/>
            <person name="Kyrpides N."/>
            <person name="Mavromatis K."/>
            <person name="Ivanova N."/>
            <person name="Ovchinnikova G."/>
            <person name="Pagani I."/>
            <person name="Daligault H."/>
            <person name="Detter J.C."/>
            <person name="Han C."/>
            <person name="Land M."/>
            <person name="Hauser L."/>
            <person name="Markowitz V."/>
            <person name="Cheng J.-F."/>
            <person name="Hugenholtz P."/>
            <person name="Woyke T."/>
            <person name="Wu D."/>
            <person name="Verbarg S."/>
            <person name="Frueling A."/>
            <person name="Brambilla E."/>
            <person name="Klenk H.-P."/>
            <person name="Eisen J.A."/>
        </authorList>
    </citation>
    <scope>NUCLEOTIDE SEQUENCE</scope>
    <source>
        <strain>DSM 1100</strain>
    </source>
</reference>
<dbReference type="InterPro" id="IPR006379">
    <property type="entry name" value="HAD-SF_hydro_IIB"/>
</dbReference>
<dbReference type="Gene3D" id="3.40.50.2000">
    <property type="entry name" value="Glycogen Phosphorylase B"/>
    <property type="match status" value="2"/>
</dbReference>
<dbReference type="GO" id="GO:0003825">
    <property type="term" value="F:alpha,alpha-trehalose-phosphate synthase (UDP-forming) activity"/>
    <property type="evidence" value="ECO:0007669"/>
    <property type="project" value="UniProtKB-UniRule"/>
</dbReference>
<keyword evidence="5 12" id="KW-0328">Glycosyltransferase</keyword>
<comment type="function">
    <text evidence="9">Involved in salt tolerance by producing GG-phosphate from ADP-glucose and glycerol-3-phosphate (G3P), an intermediate in the synthesis of the osmolyte glucosylglycerol (GG).</text>
</comment>
<evidence type="ECO:0000256" key="10">
    <source>
        <dbReference type="ARBA" id="ARBA00060702"/>
    </source>
</evidence>
<name>F4L394_HALH1</name>
<comment type="similarity">
    <text evidence="2">In the C-terminal section; belongs to the trehalose phosphatase family.</text>
</comment>
<dbReference type="Gene3D" id="3.30.70.1020">
    <property type="entry name" value="Trehalose-6-phosphate phosphatase related protein, domain 2"/>
    <property type="match status" value="1"/>
</dbReference>
<evidence type="ECO:0000256" key="11">
    <source>
        <dbReference type="NCBIfam" id="TIGR02400"/>
    </source>
</evidence>
<dbReference type="KEGG" id="hhy:Halhy_3877"/>
<dbReference type="InterPro" id="IPR001830">
    <property type="entry name" value="Glyco_trans_20"/>
</dbReference>
<dbReference type="SUPFAM" id="SSF56784">
    <property type="entry name" value="HAD-like"/>
    <property type="match status" value="1"/>
</dbReference>
<protein>
    <recommendedName>
        <fullName evidence="11">Alpha,alpha-trehalose-phosphate synthase</fullName>
        <ecNumber evidence="11">2.4.1.15</ecNumber>
    </recommendedName>
</protein>
<dbReference type="NCBIfam" id="TIGR01484">
    <property type="entry name" value="HAD-SF-IIB"/>
    <property type="match status" value="1"/>
</dbReference>
<evidence type="ECO:0000256" key="2">
    <source>
        <dbReference type="ARBA" id="ARBA00006330"/>
    </source>
</evidence>
<accession>F4L394</accession>
<keyword evidence="13" id="KW-1185">Reference proteome</keyword>
<dbReference type="PANTHER" id="PTHR10788">
    <property type="entry name" value="TREHALOSE-6-PHOSPHATE SYNTHASE"/>
    <property type="match status" value="1"/>
</dbReference>
<evidence type="ECO:0000313" key="13">
    <source>
        <dbReference type="Proteomes" id="UP000008461"/>
    </source>
</evidence>
<evidence type="ECO:0000313" key="12">
    <source>
        <dbReference type="EMBL" id="AEE51728.1"/>
    </source>
</evidence>
<dbReference type="GO" id="GO:0005829">
    <property type="term" value="C:cytosol"/>
    <property type="evidence" value="ECO:0007669"/>
    <property type="project" value="TreeGrafter"/>
</dbReference>
<dbReference type="GO" id="GO:0004805">
    <property type="term" value="F:trehalose-phosphatase activity"/>
    <property type="evidence" value="ECO:0007669"/>
    <property type="project" value="TreeGrafter"/>
</dbReference>
<evidence type="ECO:0000256" key="6">
    <source>
        <dbReference type="ARBA" id="ARBA00022679"/>
    </source>
</evidence>
<comment type="similarity">
    <text evidence="3">Belongs to the glycosyltransferase 20 family.</text>
</comment>
<evidence type="ECO:0000256" key="9">
    <source>
        <dbReference type="ARBA" id="ARBA00055920"/>
    </source>
</evidence>
<dbReference type="AlphaFoldDB" id="F4L394"/>
<dbReference type="Pfam" id="PF00982">
    <property type="entry name" value="Glyco_transf_20"/>
    <property type="match status" value="1"/>
</dbReference>
<dbReference type="NCBIfam" id="TIGR02400">
    <property type="entry name" value="trehalose_OtsA"/>
    <property type="match status" value="1"/>
</dbReference>
<dbReference type="GO" id="GO:0005992">
    <property type="term" value="P:trehalose biosynthetic process"/>
    <property type="evidence" value="ECO:0007669"/>
    <property type="project" value="UniProtKB-UniRule"/>
</dbReference>
<organism evidence="12 13">
    <name type="scientific">Haliscomenobacter hydrossis (strain ATCC 27775 / DSM 1100 / LMG 10767 / O)</name>
    <dbReference type="NCBI Taxonomy" id="760192"/>
    <lineage>
        <taxon>Bacteria</taxon>
        <taxon>Pseudomonadati</taxon>
        <taxon>Bacteroidota</taxon>
        <taxon>Saprospiria</taxon>
        <taxon>Saprospirales</taxon>
        <taxon>Haliscomenobacteraceae</taxon>
        <taxon>Haliscomenobacter</taxon>
    </lineage>
</organism>
<dbReference type="HOGENOM" id="CLU_002351_3_3_10"/>
<comment type="pathway">
    <text evidence="10">Glycan metabolism; glucosylglycerol biosynthesis.</text>
</comment>
<dbReference type="NCBIfam" id="NF011071">
    <property type="entry name" value="PRK14501.1"/>
    <property type="match status" value="1"/>
</dbReference>
<dbReference type="Proteomes" id="UP000008461">
    <property type="component" value="Chromosome"/>
</dbReference>
<dbReference type="EC" id="2.4.1.15" evidence="11"/>
<comment type="subunit">
    <text evidence="4">Homotetramer.</text>
</comment>
<dbReference type="Pfam" id="PF02358">
    <property type="entry name" value="Trehalose_PPase"/>
    <property type="match status" value="1"/>
</dbReference>
<evidence type="ECO:0000256" key="8">
    <source>
        <dbReference type="ARBA" id="ARBA00052754"/>
    </source>
</evidence>
<evidence type="ECO:0000256" key="7">
    <source>
        <dbReference type="ARBA" id="ARBA00048039"/>
    </source>
</evidence>
<proteinExistence type="inferred from homology"/>
<evidence type="ECO:0000256" key="3">
    <source>
        <dbReference type="ARBA" id="ARBA00008799"/>
    </source>
</evidence>
<dbReference type="GO" id="GO:0033828">
    <property type="term" value="F:glucosylglycerol-phosphate synthase activity"/>
    <property type="evidence" value="ECO:0007669"/>
    <property type="project" value="UniProtKB-EC"/>
</dbReference>
<evidence type="ECO:0000256" key="5">
    <source>
        <dbReference type="ARBA" id="ARBA00022676"/>
    </source>
</evidence>
<gene>
    <name evidence="12" type="ordered locus">Halhy_3877</name>
</gene>
<dbReference type="Gene3D" id="3.40.50.1000">
    <property type="entry name" value="HAD superfamily/HAD-like"/>
    <property type="match status" value="1"/>
</dbReference>
<reference evidence="12 13" key="1">
    <citation type="journal article" date="2011" name="Stand. Genomic Sci.">
        <title>Complete genome sequence of Haliscomenobacter hydrossis type strain (O).</title>
        <authorList>
            <consortium name="US DOE Joint Genome Institute (JGI-PGF)"/>
            <person name="Daligault H."/>
            <person name="Lapidus A."/>
            <person name="Zeytun A."/>
            <person name="Nolan M."/>
            <person name="Lucas S."/>
            <person name="Del Rio T.G."/>
            <person name="Tice H."/>
            <person name="Cheng J.F."/>
            <person name="Tapia R."/>
            <person name="Han C."/>
            <person name="Goodwin L."/>
            <person name="Pitluck S."/>
            <person name="Liolios K."/>
            <person name="Pagani I."/>
            <person name="Ivanova N."/>
            <person name="Huntemann M."/>
            <person name="Mavromatis K."/>
            <person name="Mikhailova N."/>
            <person name="Pati A."/>
            <person name="Chen A."/>
            <person name="Palaniappan K."/>
            <person name="Land M."/>
            <person name="Hauser L."/>
            <person name="Brambilla E.M."/>
            <person name="Rohde M."/>
            <person name="Verbarg S."/>
            <person name="Goker M."/>
            <person name="Bristow J."/>
            <person name="Eisen J.A."/>
            <person name="Markowitz V."/>
            <person name="Hugenholtz P."/>
            <person name="Kyrpides N.C."/>
            <person name="Klenk H.P."/>
            <person name="Woyke T."/>
        </authorList>
    </citation>
    <scope>NUCLEOTIDE SEQUENCE [LARGE SCALE GENOMIC DNA]</scope>
    <source>
        <strain evidence="13">ATCC 27775 / DSM 1100 / LMG 10767 / O</strain>
    </source>
</reference>
<dbReference type="eggNOG" id="COG0380">
    <property type="taxonomic scope" value="Bacteria"/>
</dbReference>